<keyword evidence="9" id="KW-1185">Reference proteome</keyword>
<reference evidence="8 9" key="1">
    <citation type="submission" date="2017-05" db="EMBL/GenBank/DDBJ databases">
        <title>Complete and WGS of Bordetella genogroups.</title>
        <authorList>
            <person name="Spilker T."/>
            <person name="Lipuma J."/>
        </authorList>
    </citation>
    <scope>NUCLEOTIDE SEQUENCE [LARGE SCALE GENOMIC DNA]</scope>
    <source>
        <strain evidence="8 9">AU9795</strain>
    </source>
</reference>
<proteinExistence type="predicted"/>
<dbReference type="Gene3D" id="3.40.140.10">
    <property type="entry name" value="Cytidine Deaminase, domain 2"/>
    <property type="match status" value="1"/>
</dbReference>
<keyword evidence="2" id="KW-0479">Metal-binding</keyword>
<feature type="region of interest" description="Disordered" evidence="6">
    <location>
        <begin position="1"/>
        <end position="27"/>
    </location>
</feature>
<sequence>MSPRVDGRPRSGRSQRRHTTRELPRPPHDARVYLAMICLFTKPMPKHSIVGHLADTSQTLSIERLALQHVSRHRQSTPWATEAGGQLFGTLNAAQVCVTEASGPYAGDERSRYRYRSNPAAAQRAIEDRHKRGLLYLGEWHTHAEDYPSASGLDDDAMRRLIASSQLNSNALLMMIVGRARSAAGITVWSVSSKAARRWILSENPEET</sequence>
<gene>
    <name evidence="8" type="ORF">CAL27_00645</name>
</gene>
<evidence type="ECO:0000256" key="4">
    <source>
        <dbReference type="ARBA" id="ARBA00022833"/>
    </source>
</evidence>
<keyword evidence="3" id="KW-0378">Hydrolase</keyword>
<dbReference type="InterPro" id="IPR028090">
    <property type="entry name" value="JAB_dom_prok"/>
</dbReference>
<evidence type="ECO:0000256" key="3">
    <source>
        <dbReference type="ARBA" id="ARBA00022801"/>
    </source>
</evidence>
<dbReference type="SUPFAM" id="SSF102712">
    <property type="entry name" value="JAB1/MPN domain"/>
    <property type="match status" value="1"/>
</dbReference>
<evidence type="ECO:0000313" key="9">
    <source>
        <dbReference type="Proteomes" id="UP000216354"/>
    </source>
</evidence>
<keyword evidence="4" id="KW-0862">Zinc</keyword>
<feature type="compositionally biased region" description="Basic residues" evidence="6">
    <location>
        <begin position="10"/>
        <end position="19"/>
    </location>
</feature>
<feature type="domain" description="JAB" evidence="7">
    <location>
        <begin position="77"/>
        <end position="186"/>
    </location>
</feature>
<evidence type="ECO:0000256" key="2">
    <source>
        <dbReference type="ARBA" id="ARBA00022723"/>
    </source>
</evidence>
<evidence type="ECO:0000313" key="8">
    <source>
        <dbReference type="EMBL" id="OZI68012.1"/>
    </source>
</evidence>
<comment type="caution">
    <text evidence="8">The sequence shown here is derived from an EMBL/GenBank/DDBJ whole genome shotgun (WGS) entry which is preliminary data.</text>
</comment>
<dbReference type="Pfam" id="PF14464">
    <property type="entry name" value="Prok-JAB"/>
    <property type="match status" value="1"/>
</dbReference>
<evidence type="ECO:0000256" key="6">
    <source>
        <dbReference type="SAM" id="MobiDB-lite"/>
    </source>
</evidence>
<dbReference type="Proteomes" id="UP000216354">
    <property type="component" value="Unassembled WGS sequence"/>
</dbReference>
<keyword evidence="1" id="KW-0645">Protease</keyword>
<accession>A0ABX4F2P1</accession>
<keyword evidence="5" id="KW-0482">Metalloprotease</keyword>
<dbReference type="EMBL" id="NEVR01000001">
    <property type="protein sequence ID" value="OZI68012.1"/>
    <property type="molecule type" value="Genomic_DNA"/>
</dbReference>
<organism evidence="8 9">
    <name type="scientific">Bordetella genomosp. 1</name>
    <dbReference type="NCBI Taxonomy" id="1395607"/>
    <lineage>
        <taxon>Bacteria</taxon>
        <taxon>Pseudomonadati</taxon>
        <taxon>Pseudomonadota</taxon>
        <taxon>Betaproteobacteria</taxon>
        <taxon>Burkholderiales</taxon>
        <taxon>Alcaligenaceae</taxon>
        <taxon>Bordetella</taxon>
    </lineage>
</organism>
<evidence type="ECO:0000256" key="1">
    <source>
        <dbReference type="ARBA" id="ARBA00022670"/>
    </source>
</evidence>
<evidence type="ECO:0000259" key="7">
    <source>
        <dbReference type="Pfam" id="PF14464"/>
    </source>
</evidence>
<protein>
    <recommendedName>
        <fullName evidence="7">JAB domain-containing protein</fullName>
    </recommendedName>
</protein>
<evidence type="ECO:0000256" key="5">
    <source>
        <dbReference type="ARBA" id="ARBA00023049"/>
    </source>
</evidence>
<name>A0ABX4F2P1_9BORD</name>